<dbReference type="Proteomes" id="UP001214043">
    <property type="component" value="Chromosome"/>
</dbReference>
<name>A0AAE9ZKC0_9PROT</name>
<evidence type="ECO:0000256" key="1">
    <source>
        <dbReference type="SAM" id="SignalP"/>
    </source>
</evidence>
<feature type="signal peptide" evidence="1">
    <location>
        <begin position="1"/>
        <end position="27"/>
    </location>
</feature>
<feature type="chain" id="PRO_5041955698" evidence="1">
    <location>
        <begin position="28"/>
        <end position="128"/>
    </location>
</feature>
<evidence type="ECO:0000313" key="2">
    <source>
        <dbReference type="EMBL" id="WDI32751.1"/>
    </source>
</evidence>
<accession>A0AAE9ZKC0</accession>
<evidence type="ECO:0000313" key="3">
    <source>
        <dbReference type="Proteomes" id="UP001214043"/>
    </source>
</evidence>
<keyword evidence="1" id="KW-0732">Signal</keyword>
<reference evidence="2" key="1">
    <citation type="submission" date="2023-02" db="EMBL/GenBank/DDBJ databases">
        <title>Genome sequence of Hyphococcus flavus.</title>
        <authorList>
            <person name="Rong J.-C."/>
            <person name="Zhao Q."/>
            <person name="Yi M."/>
            <person name="Wu J.-Y."/>
        </authorList>
    </citation>
    <scope>NUCLEOTIDE SEQUENCE</scope>
    <source>
        <strain evidence="2">MCCC 1K03223</strain>
    </source>
</reference>
<dbReference type="AlphaFoldDB" id="A0AAE9ZKC0"/>
<proteinExistence type="predicted"/>
<protein>
    <submittedName>
        <fullName evidence="2">Uncharacterized protein</fullName>
    </submittedName>
</protein>
<keyword evidence="3" id="KW-1185">Reference proteome</keyword>
<dbReference type="PROSITE" id="PS51257">
    <property type="entry name" value="PROKAR_LIPOPROTEIN"/>
    <property type="match status" value="1"/>
</dbReference>
<dbReference type="EMBL" id="CP118166">
    <property type="protein sequence ID" value="WDI32751.1"/>
    <property type="molecule type" value="Genomic_DNA"/>
</dbReference>
<dbReference type="KEGG" id="hfl:PUV54_06015"/>
<sequence>MAKVFSNATSPRRVFIGGLMLAAAACASSPEPDETVVVPPPLEPAEPVYVLGDILGADVDTVEAMFGAPALSRREGDGEYRRYAMSTCSLILILYPDEMGKPQVAHVDTTALGTSDEKPDLEECLAAG</sequence>
<organism evidence="2 3">
    <name type="scientific">Hyphococcus flavus</name>
    <dbReference type="NCBI Taxonomy" id="1866326"/>
    <lineage>
        <taxon>Bacteria</taxon>
        <taxon>Pseudomonadati</taxon>
        <taxon>Pseudomonadota</taxon>
        <taxon>Alphaproteobacteria</taxon>
        <taxon>Parvularculales</taxon>
        <taxon>Parvularculaceae</taxon>
        <taxon>Hyphococcus</taxon>
    </lineage>
</organism>
<gene>
    <name evidence="2" type="ORF">PUV54_06015</name>
</gene>
<dbReference type="RefSeq" id="WP_274494692.1">
    <property type="nucleotide sequence ID" value="NZ_CP118166.1"/>
</dbReference>